<dbReference type="Proteomes" id="UP000045051">
    <property type="component" value="Unassembled WGS sequence"/>
</dbReference>
<dbReference type="GO" id="GO:0016603">
    <property type="term" value="F:glutaminyl-peptide cyclotransferase activity"/>
    <property type="evidence" value="ECO:0007669"/>
    <property type="project" value="InterPro"/>
</dbReference>
<dbReference type="PANTHER" id="PTHR31270:SF1">
    <property type="entry name" value="GLUTAMINYL-PEPTIDE CYCLOTRANSFERASE"/>
    <property type="match status" value="1"/>
</dbReference>
<evidence type="ECO:0000313" key="1">
    <source>
        <dbReference type="EMBL" id="CEN43213.1"/>
    </source>
</evidence>
<name>A0A0B7HWZ4_9FLAO</name>
<evidence type="ECO:0000313" key="2">
    <source>
        <dbReference type="Proteomes" id="UP000045051"/>
    </source>
</evidence>
<dbReference type="RefSeq" id="WP_064504528.1">
    <property type="nucleotide sequence ID" value="NZ_CDOH01000001.1"/>
</dbReference>
<organism evidence="1 2">
    <name type="scientific">Capnocytophaga canis</name>
    <dbReference type="NCBI Taxonomy" id="1848903"/>
    <lineage>
        <taxon>Bacteria</taxon>
        <taxon>Pseudomonadati</taxon>
        <taxon>Bacteroidota</taxon>
        <taxon>Flavobacteriia</taxon>
        <taxon>Flavobacteriales</taxon>
        <taxon>Flavobacteriaceae</taxon>
        <taxon>Capnocytophaga</taxon>
    </lineage>
</organism>
<reference evidence="1 2" key="1">
    <citation type="submission" date="2015-01" db="EMBL/GenBank/DDBJ databases">
        <authorList>
            <person name="MANFREDI Pablo"/>
        </authorList>
    </citation>
    <scope>NUCLEOTIDE SEQUENCE [LARGE SCALE GENOMIC DNA]</scope>
    <source>
        <strain evidence="1 2">CcD38</strain>
    </source>
</reference>
<keyword evidence="2" id="KW-1185">Reference proteome</keyword>
<dbReference type="Pfam" id="PF05096">
    <property type="entry name" value="Glu_cyclase_2"/>
    <property type="match status" value="1"/>
</dbReference>
<dbReference type="SUPFAM" id="SSF63825">
    <property type="entry name" value="YWTD domain"/>
    <property type="match status" value="1"/>
</dbReference>
<dbReference type="AlphaFoldDB" id="A0A0B7HWZ4"/>
<sequence>MIKNVIVFFTIVCSFFSCNGLGSQKTRNYNLKVQPQKKEYHLNDTVQLSVSDNDFGEAVASVSYKINGEELTSMEGSYLLKNIKLGKQIIEIEVVTESGKEYTFQKELTILADKAPKLYTYRIINQYDHDKTAYTQGLEFVGDTLIESTGQYGKSTLRKWNVFTGQEYKKINLASQYFGEGVTVFDNKILQLTWQENLGIVYDLDLNQQQTFAYGKSKEGWGLCYDGKKIYKSDGTEKIWILNPNTYQEEDFIQISTDKSLFSNANELEWVNGKIYANTYQKDGIMIINPQNGAIEGIVDMRGLKEKVEQIPELDVLNGIAYHHNRKTFFITGKNWNKIFEVVFEEK</sequence>
<accession>A0A0B7HWZ4</accession>
<gene>
    <name evidence="1" type="ORF">CCAND38_10105</name>
</gene>
<dbReference type="EMBL" id="CDOI01000001">
    <property type="protein sequence ID" value="CEN43213.1"/>
    <property type="molecule type" value="Genomic_DNA"/>
</dbReference>
<keyword evidence="1" id="KW-0808">Transferase</keyword>
<protein>
    <submittedName>
        <fullName evidence="1">Glutamine cyclotransferase</fullName>
    </submittedName>
</protein>
<dbReference type="PANTHER" id="PTHR31270">
    <property type="entry name" value="GLUTAMINYL-PEPTIDE CYCLOTRANSFERASE"/>
    <property type="match status" value="1"/>
</dbReference>
<dbReference type="PROSITE" id="PS51257">
    <property type="entry name" value="PROKAR_LIPOPROTEIN"/>
    <property type="match status" value="1"/>
</dbReference>
<dbReference type="InterPro" id="IPR007788">
    <property type="entry name" value="QCT"/>
</dbReference>
<proteinExistence type="predicted"/>